<keyword evidence="1" id="KW-0175">Coiled coil</keyword>
<dbReference type="STRING" id="1661398.A0A482W6S1"/>
<dbReference type="InterPro" id="IPR051876">
    <property type="entry name" value="ODA-DC/CCD"/>
</dbReference>
<feature type="coiled-coil region" evidence="1">
    <location>
        <begin position="4"/>
        <end position="31"/>
    </location>
</feature>
<comment type="caution">
    <text evidence="2">The sequence shown here is derived from an EMBL/GenBank/DDBJ whole genome shotgun (WGS) entry which is preliminary data.</text>
</comment>
<accession>A0A482W6S1</accession>
<organism evidence="2 3">
    <name type="scientific">Asbolus verrucosus</name>
    <name type="common">Desert ironclad beetle</name>
    <dbReference type="NCBI Taxonomy" id="1661398"/>
    <lineage>
        <taxon>Eukaryota</taxon>
        <taxon>Metazoa</taxon>
        <taxon>Ecdysozoa</taxon>
        <taxon>Arthropoda</taxon>
        <taxon>Hexapoda</taxon>
        <taxon>Insecta</taxon>
        <taxon>Pterygota</taxon>
        <taxon>Neoptera</taxon>
        <taxon>Endopterygota</taxon>
        <taxon>Coleoptera</taxon>
        <taxon>Polyphaga</taxon>
        <taxon>Cucujiformia</taxon>
        <taxon>Tenebrionidae</taxon>
        <taxon>Pimeliinae</taxon>
        <taxon>Asbolus</taxon>
    </lineage>
</organism>
<feature type="non-terminal residue" evidence="2">
    <location>
        <position position="1"/>
    </location>
</feature>
<name>A0A482W6S1_ASBVE</name>
<dbReference type="AlphaFoldDB" id="A0A482W6S1"/>
<keyword evidence="3" id="KW-1185">Reference proteome</keyword>
<evidence type="ECO:0000313" key="2">
    <source>
        <dbReference type="EMBL" id="RZC40822.1"/>
    </source>
</evidence>
<dbReference type="EMBL" id="QDEB01022845">
    <property type="protein sequence ID" value="RZC40822.1"/>
    <property type="molecule type" value="Genomic_DNA"/>
</dbReference>
<dbReference type="PANTHER" id="PTHR21694">
    <property type="entry name" value="COILED-COIL DOMAIN-CONTAINING PROTEIN 63"/>
    <property type="match status" value="1"/>
</dbReference>
<gene>
    <name evidence="2" type="ORF">BDFB_010268</name>
</gene>
<evidence type="ECO:0000313" key="3">
    <source>
        <dbReference type="Proteomes" id="UP000292052"/>
    </source>
</evidence>
<dbReference type="Proteomes" id="UP000292052">
    <property type="component" value="Unassembled WGS sequence"/>
</dbReference>
<dbReference type="PANTHER" id="PTHR21694:SF18">
    <property type="entry name" value="COILED-COIL DOMAIN-CONTAINING PROTEIN 63"/>
    <property type="match status" value="1"/>
</dbReference>
<evidence type="ECO:0000256" key="1">
    <source>
        <dbReference type="SAM" id="Coils"/>
    </source>
</evidence>
<reference evidence="2 3" key="1">
    <citation type="submission" date="2017-03" db="EMBL/GenBank/DDBJ databases">
        <title>Genome of the blue death feigning beetle - Asbolus verrucosus.</title>
        <authorList>
            <person name="Rider S.D."/>
        </authorList>
    </citation>
    <scope>NUCLEOTIDE SEQUENCE [LARGE SCALE GENOMIC DNA]</scope>
    <source>
        <strain evidence="2">Butters</strain>
        <tissue evidence="2">Head and leg muscle</tissue>
    </source>
</reference>
<proteinExistence type="predicted"/>
<protein>
    <submittedName>
        <fullName evidence="2">Uncharacterized protein</fullName>
    </submittedName>
</protein>
<sequence length="159" mass="18844">EEQRTVQNQRVRHLRQTLESLEEAPKKLSEETQNCSFKNIKEGIWNMFKICQCNSDPLLNLLGDNTTIKDYNILFFQILEKQIQEYLIKISLKDKILSEKRNISHTQEVISTDFKTRTQIYPIRKIVPTNPWVEHELASDVIDTLQQAWGRKTTKERLK</sequence>